<dbReference type="AlphaFoldDB" id="G7P4F7"/>
<sequence>MRKGTRSGILAQRSHKCWLTVKCLWEVPMVWGRGRLSLTTDKGVHGR</sequence>
<proteinExistence type="predicted"/>
<organism>
    <name type="scientific">Macaca fascicularis</name>
    <name type="common">Crab-eating macaque</name>
    <name type="synonym">Cynomolgus monkey</name>
    <dbReference type="NCBI Taxonomy" id="9541"/>
    <lineage>
        <taxon>Eukaryota</taxon>
        <taxon>Metazoa</taxon>
        <taxon>Chordata</taxon>
        <taxon>Craniata</taxon>
        <taxon>Vertebrata</taxon>
        <taxon>Euteleostomi</taxon>
        <taxon>Mammalia</taxon>
        <taxon>Eutheria</taxon>
        <taxon>Euarchontoglires</taxon>
        <taxon>Primates</taxon>
        <taxon>Haplorrhini</taxon>
        <taxon>Catarrhini</taxon>
        <taxon>Cercopithecidae</taxon>
        <taxon>Cercopithecinae</taxon>
        <taxon>Macaca</taxon>
    </lineage>
</organism>
<accession>G7P4F7</accession>
<dbReference type="EMBL" id="CM001279">
    <property type="protein sequence ID" value="EHH52720.1"/>
    <property type="molecule type" value="Genomic_DNA"/>
</dbReference>
<gene>
    <name evidence="1" type="ORF">EGM_13226</name>
</gene>
<feature type="non-terminal residue" evidence="1">
    <location>
        <position position="47"/>
    </location>
</feature>
<dbReference type="Proteomes" id="UP000009130">
    <property type="component" value="Chromosome 4"/>
</dbReference>
<reference evidence="1" key="1">
    <citation type="journal article" date="2011" name="Nat. Biotechnol.">
        <title>Genome sequencing and comparison of two nonhuman primate animal models, the cynomolgus and Chinese rhesus macaques.</title>
        <authorList>
            <person name="Yan G."/>
            <person name="Zhang G."/>
            <person name="Fang X."/>
            <person name="Zhang Y."/>
            <person name="Li C."/>
            <person name="Ling F."/>
            <person name="Cooper D.N."/>
            <person name="Li Q."/>
            <person name="Li Y."/>
            <person name="van Gool A.J."/>
            <person name="Du H."/>
            <person name="Chen J."/>
            <person name="Chen R."/>
            <person name="Zhang P."/>
            <person name="Huang Z."/>
            <person name="Thompson J.R."/>
            <person name="Meng Y."/>
            <person name="Bai Y."/>
            <person name="Wang J."/>
            <person name="Zhuo M."/>
            <person name="Wang T."/>
            <person name="Huang Y."/>
            <person name="Wei L."/>
            <person name="Li J."/>
            <person name="Wang Z."/>
            <person name="Hu H."/>
            <person name="Yang P."/>
            <person name="Le L."/>
            <person name="Stenson P.D."/>
            <person name="Li B."/>
            <person name="Liu X."/>
            <person name="Ball E.V."/>
            <person name="An N."/>
            <person name="Huang Q."/>
            <person name="Zhang Y."/>
            <person name="Fan W."/>
            <person name="Zhang X."/>
            <person name="Li Y."/>
            <person name="Wang W."/>
            <person name="Katze M.G."/>
            <person name="Su B."/>
            <person name="Nielsen R."/>
            <person name="Yang H."/>
            <person name="Wang J."/>
            <person name="Wang X."/>
            <person name="Wang J."/>
        </authorList>
    </citation>
    <scope>NUCLEOTIDE SEQUENCE [LARGE SCALE GENOMIC DNA]</scope>
    <source>
        <strain evidence="1">CE-4</strain>
    </source>
</reference>
<protein>
    <submittedName>
        <fullName evidence="1">Uncharacterized protein</fullName>
    </submittedName>
</protein>
<name>G7P4F7_MACFA</name>
<evidence type="ECO:0000313" key="1">
    <source>
        <dbReference type="EMBL" id="EHH52720.1"/>
    </source>
</evidence>